<dbReference type="Gene3D" id="1.25.40.600">
    <property type="match status" value="1"/>
</dbReference>
<dbReference type="InterPro" id="IPR038523">
    <property type="entry name" value="AmiSUreI_transpt_sf"/>
</dbReference>
<sequence length="169" mass="19079">MLGVVLLYVGIVLINNGIARITNIDSKSAAVMNVFVGLLSIIINIITIVHGDFILIDDVGDFYSAATGLLFGFTYLFVAVNSIFNLDNRLYGWYSLFVAINTIPAAWIDFYINGDWKMAIIWILWGILWLTGFIENVLKKELKFVPYLAIFEGIFTAWIPGFLILTNLW</sequence>
<keyword evidence="5 8" id="KW-0812">Transmembrane</keyword>
<dbReference type="EMBL" id="LN555523">
    <property type="protein sequence ID" value="CED93994.1"/>
    <property type="molecule type" value="Genomic_DNA"/>
</dbReference>
<evidence type="ECO:0000256" key="7">
    <source>
        <dbReference type="ARBA" id="ARBA00023136"/>
    </source>
</evidence>
<evidence type="ECO:0000256" key="1">
    <source>
        <dbReference type="ARBA" id="ARBA00004651"/>
    </source>
</evidence>
<dbReference type="GeneID" id="82205423"/>
<reference evidence="9 10" key="1">
    <citation type="submission" date="2014-04" db="EMBL/GenBank/DDBJ databases">
        <authorList>
            <person name="Hornung B.V."/>
        </authorList>
    </citation>
    <scope>NUCLEOTIDE SEQUENCE [LARGE SCALE GENOMIC DNA]</scope>
    <source>
        <strain evidence="9 10">CRIB</strain>
    </source>
</reference>
<evidence type="ECO:0000313" key="9">
    <source>
        <dbReference type="EMBL" id="CED93994.1"/>
    </source>
</evidence>
<evidence type="ECO:0000256" key="8">
    <source>
        <dbReference type="SAM" id="Phobius"/>
    </source>
</evidence>
<dbReference type="AlphaFoldDB" id="A0A1V1I3J2"/>
<keyword evidence="4" id="KW-1003">Cell membrane</keyword>
<keyword evidence="3" id="KW-0813">Transport</keyword>
<feature type="transmembrane region" description="Helical" evidence="8">
    <location>
        <begin position="90"/>
        <end position="112"/>
    </location>
</feature>
<dbReference type="InterPro" id="IPR003211">
    <property type="entry name" value="AmiSUreI_transpt"/>
</dbReference>
<dbReference type="KEGG" id="ril:CRIB_1385"/>
<evidence type="ECO:0000256" key="5">
    <source>
        <dbReference type="ARBA" id="ARBA00022692"/>
    </source>
</evidence>
<evidence type="ECO:0000256" key="6">
    <source>
        <dbReference type="ARBA" id="ARBA00022989"/>
    </source>
</evidence>
<dbReference type="GO" id="GO:0005886">
    <property type="term" value="C:plasma membrane"/>
    <property type="evidence" value="ECO:0007669"/>
    <property type="project" value="UniProtKB-SubCell"/>
</dbReference>
<gene>
    <name evidence="9" type="ORF">CRIB_1385</name>
</gene>
<feature type="transmembrane region" description="Helical" evidence="8">
    <location>
        <begin position="144"/>
        <end position="165"/>
    </location>
</feature>
<protein>
    <submittedName>
        <fullName evidence="9">AmiS/UreI transporter</fullName>
    </submittedName>
</protein>
<evidence type="ECO:0000256" key="4">
    <source>
        <dbReference type="ARBA" id="ARBA00022475"/>
    </source>
</evidence>
<dbReference type="Proteomes" id="UP000245622">
    <property type="component" value="Chromosome 1"/>
</dbReference>
<feature type="transmembrane region" description="Helical" evidence="8">
    <location>
        <begin position="29"/>
        <end position="50"/>
    </location>
</feature>
<comment type="similarity">
    <text evidence="2">Belongs to the AmiS/UreI family.</text>
</comment>
<keyword evidence="6 8" id="KW-1133">Transmembrane helix</keyword>
<proteinExistence type="inferred from homology"/>
<dbReference type="RefSeq" id="WP_180701552.1">
    <property type="nucleotide sequence ID" value="NZ_CAJUCR010000002.1"/>
</dbReference>
<keyword evidence="7 8" id="KW-0472">Membrane</keyword>
<feature type="transmembrane region" description="Helical" evidence="8">
    <location>
        <begin position="119"/>
        <end position="138"/>
    </location>
</feature>
<name>A0A1V1I3J2_9FIRM</name>
<evidence type="ECO:0000256" key="3">
    <source>
        <dbReference type="ARBA" id="ARBA00022448"/>
    </source>
</evidence>
<organism evidence="9 10">
    <name type="scientific">Romboutsia ilealis</name>
    <dbReference type="NCBI Taxonomy" id="1115758"/>
    <lineage>
        <taxon>Bacteria</taxon>
        <taxon>Bacillati</taxon>
        <taxon>Bacillota</taxon>
        <taxon>Clostridia</taxon>
        <taxon>Peptostreptococcales</taxon>
        <taxon>Peptostreptococcaceae</taxon>
        <taxon>Romboutsia</taxon>
    </lineage>
</organism>
<keyword evidence="10" id="KW-1185">Reference proteome</keyword>
<dbReference type="Pfam" id="PF02293">
    <property type="entry name" value="AmiS_UreI"/>
    <property type="match status" value="1"/>
</dbReference>
<feature type="transmembrane region" description="Helical" evidence="8">
    <location>
        <begin position="62"/>
        <end position="84"/>
    </location>
</feature>
<evidence type="ECO:0000313" key="10">
    <source>
        <dbReference type="Proteomes" id="UP000245622"/>
    </source>
</evidence>
<accession>A0A1V1I3J2</accession>
<dbReference type="CDD" id="cd13428">
    <property type="entry name" value="UreI_AmiS"/>
    <property type="match status" value="1"/>
</dbReference>
<comment type="subcellular location">
    <subcellularLocation>
        <location evidence="1">Cell membrane</location>
        <topology evidence="1">Multi-pass membrane protein</topology>
    </subcellularLocation>
</comment>
<evidence type="ECO:0000256" key="2">
    <source>
        <dbReference type="ARBA" id="ARBA00010068"/>
    </source>
</evidence>